<protein>
    <recommendedName>
        <fullName evidence="2">DUF11 domain-containing protein</fullName>
    </recommendedName>
</protein>
<feature type="domain" description="DUF11" evidence="2">
    <location>
        <begin position="62"/>
        <end position="143"/>
    </location>
</feature>
<evidence type="ECO:0000313" key="3">
    <source>
        <dbReference type="EMBL" id="GAA5531430.1"/>
    </source>
</evidence>
<dbReference type="PANTHER" id="PTHR32305:SF17">
    <property type="entry name" value="TRNA NUCLEASE WAPA"/>
    <property type="match status" value="1"/>
</dbReference>
<dbReference type="NCBIfam" id="TIGR01643">
    <property type="entry name" value="YD_repeat_2x"/>
    <property type="match status" value="2"/>
</dbReference>
<reference evidence="3 4" key="1">
    <citation type="submission" date="2024-02" db="EMBL/GenBank/DDBJ databases">
        <title>Herpetosiphon gulosus NBRC 112829.</title>
        <authorList>
            <person name="Ichikawa N."/>
            <person name="Katano-Makiyama Y."/>
            <person name="Hidaka K."/>
        </authorList>
    </citation>
    <scope>NUCLEOTIDE SEQUENCE [LARGE SCALE GENOMIC DNA]</scope>
    <source>
        <strain evidence="3 4">NBRC 112829</strain>
    </source>
</reference>
<dbReference type="Pfam" id="PF05593">
    <property type="entry name" value="RHS_repeat"/>
    <property type="match status" value="2"/>
</dbReference>
<proteinExistence type="predicted"/>
<evidence type="ECO:0000256" key="1">
    <source>
        <dbReference type="SAM" id="MobiDB-lite"/>
    </source>
</evidence>
<evidence type="ECO:0000259" key="2">
    <source>
        <dbReference type="Pfam" id="PF01345"/>
    </source>
</evidence>
<dbReference type="InterPro" id="IPR022385">
    <property type="entry name" value="Rhs_assc_core"/>
</dbReference>
<keyword evidence="4" id="KW-1185">Reference proteome</keyword>
<dbReference type="RefSeq" id="WP_345724983.1">
    <property type="nucleotide sequence ID" value="NZ_BAABRU010000050.1"/>
</dbReference>
<evidence type="ECO:0000313" key="4">
    <source>
        <dbReference type="Proteomes" id="UP001428290"/>
    </source>
</evidence>
<dbReference type="InterPro" id="IPR001434">
    <property type="entry name" value="OmcB-like_DUF11"/>
</dbReference>
<dbReference type="InterPro" id="IPR031325">
    <property type="entry name" value="RHS_repeat"/>
</dbReference>
<dbReference type="Gene3D" id="2.180.10.10">
    <property type="entry name" value="RHS repeat-associated core"/>
    <property type="match status" value="2"/>
</dbReference>
<accession>A0ABP9XA60</accession>
<dbReference type="InterPro" id="IPR050708">
    <property type="entry name" value="T6SS_VgrG/RHS"/>
</dbReference>
<gene>
    <name evidence="3" type="ORF">Hgul01_05255</name>
</gene>
<dbReference type="Pfam" id="PF01345">
    <property type="entry name" value="DUF11"/>
    <property type="match status" value="1"/>
</dbReference>
<dbReference type="NCBIfam" id="TIGR03696">
    <property type="entry name" value="Rhs_assc_core"/>
    <property type="match status" value="1"/>
</dbReference>
<name>A0ABP9XA60_9CHLR</name>
<sequence length="2065" mass="225861">MMQPLKKFLPMSLLLVFVWSLLPYHAGATQKQSLHHSPTRPEPEASVGVTKAPLAETRQPGLGITIDVSPNPLTVGDEATIQLTIANTAPYGATNLVVELPFPQGATPIDQRSNEIAQRGWHWKLNRLDGKAQHQFTARVRITTLPPGAALVVRPQVTAHELGQPIRGVGGALVTPLQTTTSSADVVRNQPATLINQQDRISVTFPAELNIQPLKVTYVPLRDRKQAGSRTNPGMRRGFGAFALHATDMQGAIVHQFAQPVTMSIGYTTEQLDALGMSEADLTLFWFDDQAQRWIPQPTIVDPETHTVRASVNRASTFELGDGSAPSEAFIPSLQGWQVGLFSGGVNFNLPIDLPSGPAGIKPQLSLSYSSSSADGKGGLRPKQQAGWIGSGWSLDTGSVAANTIATGGSTTVRYYSLVINGQSFDLVRGAALVANPSPERPADWEWMPTNEAFNKISVIEAGNSTTTRGGFRGTTPYKRYLWQIWTKDGTRYEFSEDLWWGFEDCMGGSGDYASMEAYKWNLSRIIDVHGNTITYGYGRDAQTRPQTCFQVQGTVDRDSWPTTISWGGNSITGAVDRYKVEFISSVRANDTAFDGATNQYGGVNGHPRQTRRLDALRILSMPAGTWELMRQYTLAYDYSLLSDNTVTTNGTYTGNTAYPKLTLKSIQRVAKDGMTVLPPMTFSYGTTRGTAQYPHGDWNRLTTVNNGQGGTTHFAYENLGMVTGNSWLANYRRVTSKTTSDGQGNNDSWSYSYSNPALNSLGSLLDPTPGATQAYANSATLYYNTYSSVGQNNSAWLLRKAASEFRGHSLVVETDPSGHQTDHYFYQGDVNCNPVATGAALTSDPCFLQLRDREILKGKEYRTVTRQGTNKLLRETLRTYAVEFYTYSATPLTGLWRSFNYERETQAKTWEGNATPNVQRTVYSYDPASQGGTQYGNLTRVEEYDTTGALYRRTDTLYAINTTTAYLVGQRIQETVRNGAGAIMALSSFMYDGATSNHTLGSRGLLTMTRKYFDIPSGISSTTGLTLQSVDVSYSYDSYGNQTAITTYKNPGTRLYNGSTTIYSVPGNGSASATITTGYDTVFHAFPIQVAQPTVNGLTLTELAGYDFHMGTMTSVTDVNGQVTAAEYDQFGRMVKLIKPGDTSTLPTLHADYGDTEIPLRYTIHQRQLSGVSGAVQTQSQFYDGIGRKIQTKNESIDDTQAVVVDLRYNAQNQLIAQSQPRFVGATASTLTQYTPVSNSGIQWTTTTYDALSRPLDTVTPNGATTQTRYWWSDGGSATTITDPNGHKTRRESDSLGRLLRVIEYSGNSSGTEGAFATYATTTYNYTTLDLLAQVIDAQGNTTTLTYDSLGRKTMMSDPDMGSWMYAYDTAGNLVSQTDAKNQTINFTYDTLNRLTAKDLPGTSGDVNYIYDQTDAPTHTYGKGLRTGMIDASGTHEWGYTSRGQVAREAQTVVGSPITYVTERTYRADGKLTTMTYPTGEVLNYGYTMAGQKQAVSSSLGITYQTGASYDALGQPLTQSYGNGVTTTSVYNPISQRLQELAANGSAGNVLHQEYLYDLAGNVQTVKNFNANETLLYRYDHRNRLVSACVSNGVSCLTKSMFNQSYSYDLIGNLTMKAGTAYSYTSSKPHAVTNTGGTAYSYDANGNLLAGAGRTYTWNAENQPTQITSGGVSETYLYDGNNTRVKKTTLSGGVTTTTTYIGGIVEYRGNEVISNYDTIAVRSTTGNPTPVNSGSLVYLHADHLGSISATTSGNSGTLGAIGQTQSFDPWGAVRSGGITTTEFNFTGQRKDASTGLLFYNARYFDPVLARFISADSLVPTTSHRALTVDFHEAAFAATLADENQRGFWFQMGSQQRQQATPPWGPTDPQNLNRFSYATNNPLRFTDPSGHVTLSYEEARELNSALTQMMPELLEAYKNAKNTEDLMKGINIILARSPWYAKALGKFLEFITTMNKDNAWERLEVLAWLNAEIDKFLKWGASNPKGAYLTIELESWASCSISVVKGCNWVTADLVVSYGGIERARIETLSYRMYQELLPLVGDCRDPKRESCYHGEPKQQPGSAN</sequence>
<dbReference type="PANTHER" id="PTHR32305">
    <property type="match status" value="1"/>
</dbReference>
<feature type="region of interest" description="Disordered" evidence="1">
    <location>
        <begin position="32"/>
        <end position="54"/>
    </location>
</feature>
<dbReference type="EMBL" id="BAABRU010000050">
    <property type="protein sequence ID" value="GAA5531430.1"/>
    <property type="molecule type" value="Genomic_DNA"/>
</dbReference>
<dbReference type="InterPro" id="IPR006530">
    <property type="entry name" value="YD"/>
</dbReference>
<dbReference type="Proteomes" id="UP001428290">
    <property type="component" value="Unassembled WGS sequence"/>
</dbReference>
<comment type="caution">
    <text evidence="3">The sequence shown here is derived from an EMBL/GenBank/DDBJ whole genome shotgun (WGS) entry which is preliminary data.</text>
</comment>
<organism evidence="3 4">
    <name type="scientific">Herpetosiphon gulosus</name>
    <dbReference type="NCBI Taxonomy" id="1973496"/>
    <lineage>
        <taxon>Bacteria</taxon>
        <taxon>Bacillati</taxon>
        <taxon>Chloroflexota</taxon>
        <taxon>Chloroflexia</taxon>
        <taxon>Herpetosiphonales</taxon>
        <taxon>Herpetosiphonaceae</taxon>
        <taxon>Herpetosiphon</taxon>
    </lineage>
</organism>